<dbReference type="Proteomes" id="UP000245535">
    <property type="component" value="Unassembled WGS sequence"/>
</dbReference>
<evidence type="ECO:0000313" key="1">
    <source>
        <dbReference type="EMBL" id="PWJ43295.1"/>
    </source>
</evidence>
<keyword evidence="1" id="KW-0808">Transferase</keyword>
<protein>
    <submittedName>
        <fullName evidence="1">Glycosyl transferase family 1</fullName>
    </submittedName>
</protein>
<sequence>MTIILISNEPWGDIWYSKQHYANELSKLGNDVYFINAPKSWSFTDLFSWRVYQTKIKENLSVIDYHNPFPLRFFPSFMLRLNDAINRRKLKRALSNEKKTIIWQFDHNRFVNTLGLSKKERRVYHIADPYMNAVNNKKISALADLLVCTSTKYLPFYQNGKKEPLYIPHAISEEEFHISPQKVKALEKHFGGYVLMVGGLNHDVDFDLLEQISNQFSLVILGKLQTKESEDWEKWGLLKEKDNVHALGVVHAKELKNYIAASKVCITAYQFDLQEKGGNRSPLKILNYIAQKKPVVTSIDSEVNELDGELIFCEKDKKSYLDRIAQLMQTEKFDMNEELIIQFLGERTYPKMIEKIFEKLNED</sequence>
<dbReference type="GO" id="GO:0016740">
    <property type="term" value="F:transferase activity"/>
    <property type="evidence" value="ECO:0007669"/>
    <property type="project" value="UniProtKB-KW"/>
</dbReference>
<organism evidence="1 2">
    <name type="scientific">Sediminitomix flava</name>
    <dbReference type="NCBI Taxonomy" id="379075"/>
    <lineage>
        <taxon>Bacteria</taxon>
        <taxon>Pseudomonadati</taxon>
        <taxon>Bacteroidota</taxon>
        <taxon>Cytophagia</taxon>
        <taxon>Cytophagales</taxon>
        <taxon>Flammeovirgaceae</taxon>
        <taxon>Sediminitomix</taxon>
    </lineage>
</organism>
<keyword evidence="2" id="KW-1185">Reference proteome</keyword>
<comment type="caution">
    <text evidence="1">The sequence shown here is derived from an EMBL/GenBank/DDBJ whole genome shotgun (WGS) entry which is preliminary data.</text>
</comment>
<dbReference type="AlphaFoldDB" id="A0A315ZCI5"/>
<gene>
    <name evidence="1" type="ORF">BC781_102844</name>
</gene>
<name>A0A315ZCI5_SEDFL</name>
<proteinExistence type="predicted"/>
<dbReference type="SUPFAM" id="SSF53756">
    <property type="entry name" value="UDP-Glycosyltransferase/glycogen phosphorylase"/>
    <property type="match status" value="1"/>
</dbReference>
<dbReference type="EMBL" id="QGDO01000002">
    <property type="protein sequence ID" value="PWJ43295.1"/>
    <property type="molecule type" value="Genomic_DNA"/>
</dbReference>
<dbReference type="Pfam" id="PF13692">
    <property type="entry name" value="Glyco_trans_1_4"/>
    <property type="match status" value="1"/>
</dbReference>
<reference evidence="1 2" key="1">
    <citation type="submission" date="2018-03" db="EMBL/GenBank/DDBJ databases">
        <title>Genomic Encyclopedia of Archaeal and Bacterial Type Strains, Phase II (KMG-II): from individual species to whole genera.</title>
        <authorList>
            <person name="Goeker M."/>
        </authorList>
    </citation>
    <scope>NUCLEOTIDE SEQUENCE [LARGE SCALE GENOMIC DNA]</scope>
    <source>
        <strain evidence="1 2">DSM 28229</strain>
    </source>
</reference>
<accession>A0A315ZCI5</accession>
<evidence type="ECO:0000313" key="2">
    <source>
        <dbReference type="Proteomes" id="UP000245535"/>
    </source>
</evidence>
<dbReference type="Gene3D" id="3.40.50.2000">
    <property type="entry name" value="Glycogen Phosphorylase B"/>
    <property type="match status" value="1"/>
</dbReference>